<comment type="caution">
    <text evidence="2">The sequence shown here is derived from an EMBL/GenBank/DDBJ whole genome shotgun (WGS) entry which is preliminary data.</text>
</comment>
<feature type="transmembrane region" description="Helical" evidence="1">
    <location>
        <begin position="91"/>
        <end position="110"/>
    </location>
</feature>
<dbReference type="PIRSF" id="PIRSF029895">
    <property type="entry name" value="SpoIV"/>
    <property type="match status" value="1"/>
</dbReference>
<reference evidence="2" key="2">
    <citation type="submission" date="2020-09" db="EMBL/GenBank/DDBJ databases">
        <authorList>
            <person name="Sun Q."/>
            <person name="Zhou Y."/>
        </authorList>
    </citation>
    <scope>NUCLEOTIDE SEQUENCE</scope>
    <source>
        <strain evidence="2">CGMCC 1.6333</strain>
    </source>
</reference>
<proteinExistence type="predicted"/>
<dbReference type="InterPro" id="IPR010690">
    <property type="entry name" value="YqfD"/>
</dbReference>
<dbReference type="AlphaFoldDB" id="A0A917TPG1"/>
<sequence length="403" mass="46292">MKQVQGTWLRGYITIQVIGYHPELFFDLCTRHEIDVWQIKKVDQTTCVGNIFIKDIIKTKQIRKQTRYKLRFVRKTGLPFAWKKVNKRKPLLIGFIVSLFFITLLSNMVWKIEVAGVRPEIEKQIRTTLSENGVYPGMLKFSIDSPSNLQKKILDNIPELLWVGVTEKGTTYSLEGVEKTSVSEQESRGPSNIVAAKDGVIVDMYVAKGKPMASVNDYVKKGDILVAGDLSNTDSEDDDEEKTHNKIAVEAEIYANTWYESTITVPLQANYKVLTGNVNRKYYLNLADLNLPIWGFFQETYKEEQVEVEQKSIHFFQWELPISFVKKSIFESEQITEKRSRKNAREVGIKQAKTQLQQTLGHEAEITNEKILHEASENGKVKLDLYFTVKENIVKIQDLSQGD</sequence>
<dbReference type="Pfam" id="PF06898">
    <property type="entry name" value="YqfD"/>
    <property type="match status" value="1"/>
</dbReference>
<dbReference type="EMBL" id="BMLG01000007">
    <property type="protein sequence ID" value="GGM31245.1"/>
    <property type="molecule type" value="Genomic_DNA"/>
</dbReference>
<dbReference type="Proteomes" id="UP000618460">
    <property type="component" value="Unassembled WGS sequence"/>
</dbReference>
<name>A0A917TPG1_9BACI</name>
<keyword evidence="3" id="KW-1185">Reference proteome</keyword>
<keyword evidence="1" id="KW-1133">Transmembrane helix</keyword>
<accession>A0A917TPG1</accession>
<reference evidence="2" key="1">
    <citation type="journal article" date="2014" name="Int. J. Syst. Evol. Microbiol.">
        <title>Complete genome sequence of Corynebacterium casei LMG S-19264T (=DSM 44701T), isolated from a smear-ripened cheese.</title>
        <authorList>
            <consortium name="US DOE Joint Genome Institute (JGI-PGF)"/>
            <person name="Walter F."/>
            <person name="Albersmeier A."/>
            <person name="Kalinowski J."/>
            <person name="Ruckert C."/>
        </authorList>
    </citation>
    <scope>NUCLEOTIDE SEQUENCE</scope>
    <source>
        <strain evidence="2">CGMCC 1.6333</strain>
    </source>
</reference>
<dbReference type="NCBIfam" id="TIGR02876">
    <property type="entry name" value="spore_yqfD"/>
    <property type="match status" value="1"/>
</dbReference>
<evidence type="ECO:0000313" key="2">
    <source>
        <dbReference type="EMBL" id="GGM31245.1"/>
    </source>
</evidence>
<keyword evidence="1" id="KW-0472">Membrane</keyword>
<evidence type="ECO:0000313" key="3">
    <source>
        <dbReference type="Proteomes" id="UP000618460"/>
    </source>
</evidence>
<gene>
    <name evidence="2" type="primary">yqfD</name>
    <name evidence="2" type="ORF">GCM10011351_16750</name>
</gene>
<evidence type="ECO:0000256" key="1">
    <source>
        <dbReference type="SAM" id="Phobius"/>
    </source>
</evidence>
<dbReference type="RefSeq" id="WP_162879161.1">
    <property type="nucleotide sequence ID" value="NZ_QJSH01000008.1"/>
</dbReference>
<evidence type="ECO:0008006" key="4">
    <source>
        <dbReference type="Google" id="ProtNLM"/>
    </source>
</evidence>
<protein>
    <recommendedName>
        <fullName evidence="4">Stage IV sporulation protein</fullName>
    </recommendedName>
</protein>
<keyword evidence="1" id="KW-0812">Transmembrane</keyword>
<organism evidence="2 3">
    <name type="scientific">Paraliobacillus quinghaiensis</name>
    <dbReference type="NCBI Taxonomy" id="470815"/>
    <lineage>
        <taxon>Bacteria</taxon>
        <taxon>Bacillati</taxon>
        <taxon>Bacillota</taxon>
        <taxon>Bacilli</taxon>
        <taxon>Bacillales</taxon>
        <taxon>Bacillaceae</taxon>
        <taxon>Paraliobacillus</taxon>
    </lineage>
</organism>